<dbReference type="InterPro" id="IPR045475">
    <property type="entry name" value="iSTAND"/>
</dbReference>
<dbReference type="Proteomes" id="UP001050975">
    <property type="component" value="Unassembled WGS sequence"/>
</dbReference>
<gene>
    <name evidence="2" type="ORF">MiSe_52900</name>
</gene>
<keyword evidence="3" id="KW-1185">Reference proteome</keyword>
<sequence length="123" mass="14806">MREFRLDVTTAKKIFRSLPDNREVYIDDLWSRFRDSLQLSRTASVGEIVNYLYNCWQDGTVILIFDNLDQLYETEPKKMLQEFWQNLVAMLSDRSNYCDSYFLMFLVDNCNFSEKWEIDLVTL</sequence>
<evidence type="ECO:0000313" key="2">
    <source>
        <dbReference type="EMBL" id="GET40481.1"/>
    </source>
</evidence>
<comment type="caution">
    <text evidence="2">The sequence shown here is derived from an EMBL/GenBank/DDBJ whole genome shotgun (WGS) entry which is preliminary data.</text>
</comment>
<evidence type="ECO:0000313" key="3">
    <source>
        <dbReference type="Proteomes" id="UP001050975"/>
    </source>
</evidence>
<dbReference type="Pfam" id="PF19995">
    <property type="entry name" value="iSTAND"/>
    <property type="match status" value="1"/>
</dbReference>
<reference evidence="2" key="1">
    <citation type="submission" date="2019-10" db="EMBL/GenBank/DDBJ databases">
        <title>Draft genome sequece of Microseira wollei NIES-4236.</title>
        <authorList>
            <person name="Yamaguchi H."/>
            <person name="Suzuki S."/>
            <person name="Kawachi M."/>
        </authorList>
    </citation>
    <scope>NUCLEOTIDE SEQUENCE</scope>
    <source>
        <strain evidence="2">NIES-4236</strain>
    </source>
</reference>
<dbReference type="EMBL" id="BLAY01000092">
    <property type="protein sequence ID" value="GET40481.1"/>
    <property type="molecule type" value="Genomic_DNA"/>
</dbReference>
<dbReference type="AlphaFoldDB" id="A0AAV3XIC9"/>
<evidence type="ECO:0000259" key="1">
    <source>
        <dbReference type="Pfam" id="PF19995"/>
    </source>
</evidence>
<organism evidence="2 3">
    <name type="scientific">Microseira wollei NIES-4236</name>
    <dbReference type="NCBI Taxonomy" id="2530354"/>
    <lineage>
        <taxon>Bacteria</taxon>
        <taxon>Bacillati</taxon>
        <taxon>Cyanobacteriota</taxon>
        <taxon>Cyanophyceae</taxon>
        <taxon>Oscillatoriophycideae</taxon>
        <taxon>Aerosakkonematales</taxon>
        <taxon>Aerosakkonemataceae</taxon>
        <taxon>Microseira</taxon>
    </lineage>
</organism>
<feature type="domain" description="Inactive STAND" evidence="1">
    <location>
        <begin position="11"/>
        <end position="107"/>
    </location>
</feature>
<proteinExistence type="predicted"/>
<accession>A0AAV3XIC9</accession>
<name>A0AAV3XIC9_9CYAN</name>
<protein>
    <recommendedName>
        <fullName evidence="1">Inactive STAND domain-containing protein</fullName>
    </recommendedName>
</protein>